<evidence type="ECO:0000313" key="1">
    <source>
        <dbReference type="EMBL" id="SVC36257.1"/>
    </source>
</evidence>
<dbReference type="EMBL" id="UINC01087138">
    <property type="protein sequence ID" value="SVC36257.1"/>
    <property type="molecule type" value="Genomic_DNA"/>
</dbReference>
<feature type="non-terminal residue" evidence="1">
    <location>
        <position position="1"/>
    </location>
</feature>
<gene>
    <name evidence="1" type="ORF">METZ01_LOCUS289111</name>
</gene>
<dbReference type="AlphaFoldDB" id="A0A382LM17"/>
<evidence type="ECO:0008006" key="2">
    <source>
        <dbReference type="Google" id="ProtNLM"/>
    </source>
</evidence>
<proteinExistence type="predicted"/>
<accession>A0A382LM17</accession>
<name>A0A382LM17_9ZZZZ</name>
<reference evidence="1" key="1">
    <citation type="submission" date="2018-05" db="EMBL/GenBank/DDBJ databases">
        <authorList>
            <person name="Lanie J.A."/>
            <person name="Ng W.-L."/>
            <person name="Kazmierczak K.M."/>
            <person name="Andrzejewski T.M."/>
            <person name="Davidsen T.M."/>
            <person name="Wayne K.J."/>
            <person name="Tettelin H."/>
            <person name="Glass J.I."/>
            <person name="Rusch D."/>
            <person name="Podicherti R."/>
            <person name="Tsui H.-C.T."/>
            <person name="Winkler M.E."/>
        </authorList>
    </citation>
    <scope>NUCLEOTIDE SEQUENCE</scope>
</reference>
<organism evidence="1">
    <name type="scientific">marine metagenome</name>
    <dbReference type="NCBI Taxonomy" id="408172"/>
    <lineage>
        <taxon>unclassified sequences</taxon>
        <taxon>metagenomes</taxon>
        <taxon>ecological metagenomes</taxon>
    </lineage>
</organism>
<dbReference type="SUPFAM" id="SSF50939">
    <property type="entry name" value="Sialidases"/>
    <property type="match status" value="1"/>
</dbReference>
<protein>
    <recommendedName>
        <fullName evidence="2">Sialidase domain-containing protein</fullName>
    </recommendedName>
</protein>
<dbReference type="Gene3D" id="2.120.10.10">
    <property type="match status" value="1"/>
</dbReference>
<dbReference type="CDD" id="cd15482">
    <property type="entry name" value="Sialidase_non-viral"/>
    <property type="match status" value="1"/>
</dbReference>
<dbReference type="InterPro" id="IPR036278">
    <property type="entry name" value="Sialidase_sf"/>
</dbReference>
<sequence length="126" mass="13775">EWHIIEALPDGHQHRSYGCMGGLTRLAVKGRDILIFSNLDTPNARREKITVWASFDAGKTWPVKRLVFDGPSGYSSMTSGRPSTDTEGWIYLHFEGGPKGGSTVAKFNLAWLLEGTPTGDGSVPKL</sequence>